<dbReference type="Pfam" id="PF00296">
    <property type="entry name" value="Bac_luciferase"/>
    <property type="match status" value="1"/>
</dbReference>
<dbReference type="EMBL" id="PKUS01000007">
    <property type="protein sequence ID" value="PLW69435.1"/>
    <property type="molecule type" value="Genomic_DNA"/>
</dbReference>
<sequence length="347" mass="38009">MTQGTTFKIDGPFYSTLDTAAAGAAELAGIGYDGLYTLEGAHDPFYPLVIAAEHAPGIDIATSIAVSFPRNPLHLAYQALDLQNFSKGHFYLGLGSQIKPHIEKRFGTEFSPVAARMREQILAIKAIFACFQHNEPLNFQGNYYRHTLMTPMFNPGPCEYGLPPILTGGFGPKMCQMAGEVADGLIVHPFHTLPYIDQCVLPNVRQGQALRADPAEAFLLSFSAMVITGSSERNLENAYNGVRSLIAFYGSTPSYLPALDAVGFGDLQPRLNRLSKENNVKEMEALIPRELVEQIAVIGEPHEIAQKLVEKYGGMASRIGIYAPYFAEPGVWQGIIADIKRLQGRED</sequence>
<dbReference type="InterPro" id="IPR050564">
    <property type="entry name" value="F420-G6PD/mer"/>
</dbReference>
<name>A0A2N5X4M6_9GAMM</name>
<dbReference type="Proteomes" id="UP000235005">
    <property type="component" value="Unassembled WGS sequence"/>
</dbReference>
<organism evidence="2 3">
    <name type="scientific">Pseudohalioglobus lutimaris</name>
    <dbReference type="NCBI Taxonomy" id="1737061"/>
    <lineage>
        <taxon>Bacteria</taxon>
        <taxon>Pseudomonadati</taxon>
        <taxon>Pseudomonadota</taxon>
        <taxon>Gammaproteobacteria</taxon>
        <taxon>Cellvibrionales</taxon>
        <taxon>Halieaceae</taxon>
        <taxon>Pseudohalioglobus</taxon>
    </lineage>
</organism>
<evidence type="ECO:0000313" key="2">
    <source>
        <dbReference type="EMBL" id="PLW69435.1"/>
    </source>
</evidence>
<dbReference type="PANTHER" id="PTHR43244:SF2">
    <property type="entry name" value="CONSERVED HYPOTHETICAL ALANINE AND PROLINE-RICH PROTEIN"/>
    <property type="match status" value="1"/>
</dbReference>
<dbReference type="RefSeq" id="WP_084179774.1">
    <property type="nucleotide sequence ID" value="NZ_PKUS01000007.1"/>
</dbReference>
<accession>A0A2N5X4M6</accession>
<evidence type="ECO:0000259" key="1">
    <source>
        <dbReference type="Pfam" id="PF00296"/>
    </source>
</evidence>
<comment type="caution">
    <text evidence="2">The sequence shown here is derived from an EMBL/GenBank/DDBJ whole genome shotgun (WGS) entry which is preliminary data.</text>
</comment>
<keyword evidence="3" id="KW-1185">Reference proteome</keyword>
<dbReference type="CDD" id="cd01097">
    <property type="entry name" value="Tetrahydromethanopterin_reductase"/>
    <property type="match status" value="1"/>
</dbReference>
<dbReference type="PANTHER" id="PTHR43244">
    <property type="match status" value="1"/>
</dbReference>
<proteinExistence type="predicted"/>
<dbReference type="NCBIfam" id="TIGR03617">
    <property type="entry name" value="F420_MSMEG_2256"/>
    <property type="match status" value="1"/>
</dbReference>
<dbReference type="AlphaFoldDB" id="A0A2N5X4M6"/>
<reference evidence="2 3" key="1">
    <citation type="submission" date="2018-01" db="EMBL/GenBank/DDBJ databases">
        <title>The draft genome sequence of Halioglobus lutimaris HF004.</title>
        <authorList>
            <person name="Du Z.-J."/>
            <person name="Shi M.-J."/>
        </authorList>
    </citation>
    <scope>NUCLEOTIDE SEQUENCE [LARGE SCALE GENOMIC DNA]</scope>
    <source>
        <strain evidence="2 3">HF004</strain>
    </source>
</reference>
<protein>
    <submittedName>
        <fullName evidence="2">TIGR03617 family F420-dependent LLM class oxidoreductase</fullName>
    </submittedName>
</protein>
<dbReference type="InterPro" id="IPR036661">
    <property type="entry name" value="Luciferase-like_sf"/>
</dbReference>
<dbReference type="SUPFAM" id="SSF51679">
    <property type="entry name" value="Bacterial luciferase-like"/>
    <property type="match status" value="1"/>
</dbReference>
<dbReference type="OrthoDB" id="7332380at2"/>
<dbReference type="InterPro" id="IPR019919">
    <property type="entry name" value="Lucif-like_OxRdtase_MSMEG_2256"/>
</dbReference>
<dbReference type="Gene3D" id="3.20.20.30">
    <property type="entry name" value="Luciferase-like domain"/>
    <property type="match status" value="1"/>
</dbReference>
<dbReference type="InterPro" id="IPR011251">
    <property type="entry name" value="Luciferase-like_dom"/>
</dbReference>
<feature type="domain" description="Luciferase-like" evidence="1">
    <location>
        <begin position="17"/>
        <end position="313"/>
    </location>
</feature>
<evidence type="ECO:0000313" key="3">
    <source>
        <dbReference type="Proteomes" id="UP000235005"/>
    </source>
</evidence>
<gene>
    <name evidence="2" type="ORF">C0039_07860</name>
</gene>
<dbReference type="GO" id="GO:0016705">
    <property type="term" value="F:oxidoreductase activity, acting on paired donors, with incorporation or reduction of molecular oxygen"/>
    <property type="evidence" value="ECO:0007669"/>
    <property type="project" value="InterPro"/>
</dbReference>